<dbReference type="AlphaFoldDB" id="A0A242KCL3"/>
<dbReference type="EMBL" id="NGMM01000001">
    <property type="protein sequence ID" value="OTP18892.1"/>
    <property type="molecule type" value="Genomic_DNA"/>
</dbReference>
<proteinExistence type="inferred from homology"/>
<reference evidence="2" key="1">
    <citation type="submission" date="2017-05" db="EMBL/GenBank/DDBJ databases">
        <title>The Genome Sequence of Enterococcus sp. 9E7_DIV0242.</title>
        <authorList>
            <consortium name="The Broad Institute Genomics Platform"/>
            <consortium name="The Broad Institute Genomic Center for Infectious Diseases"/>
            <person name="Earl A."/>
            <person name="Manson A."/>
            <person name="Schwartman J."/>
            <person name="Gilmore M."/>
            <person name="Abouelleil A."/>
            <person name="Cao P."/>
            <person name="Chapman S."/>
            <person name="Cusick C."/>
            <person name="Shea T."/>
            <person name="Young S."/>
            <person name="Neafsey D."/>
            <person name="Nusbaum C."/>
            <person name="Birren B."/>
        </authorList>
    </citation>
    <scope>NUCLEOTIDE SEQUENCE [LARGE SCALE GENOMIC DNA]</scope>
    <source>
        <strain evidence="2">9E7_DIV0242</strain>
    </source>
</reference>
<dbReference type="PANTHER" id="PTHR18964">
    <property type="entry name" value="ROK (REPRESSOR, ORF, KINASE) FAMILY"/>
    <property type="match status" value="1"/>
</dbReference>
<dbReference type="RefSeq" id="WP_170924692.1">
    <property type="nucleotide sequence ID" value="NZ_CP147247.1"/>
</dbReference>
<accession>A0A242KCL3</accession>
<protein>
    <recommendedName>
        <fullName evidence="5">ROK family protein</fullName>
    </recommendedName>
</protein>
<dbReference type="CDD" id="cd24152">
    <property type="entry name" value="ASKHA_NBD_ROK-like"/>
    <property type="match status" value="1"/>
</dbReference>
<dbReference type="EMBL" id="CP147247">
    <property type="protein sequence ID" value="WYJ88956.1"/>
    <property type="molecule type" value="Genomic_DNA"/>
</dbReference>
<evidence type="ECO:0000256" key="1">
    <source>
        <dbReference type="ARBA" id="ARBA00006479"/>
    </source>
</evidence>
<dbReference type="SUPFAM" id="SSF53067">
    <property type="entry name" value="Actin-like ATPase domain"/>
    <property type="match status" value="1"/>
</dbReference>
<evidence type="ECO:0008006" key="5">
    <source>
        <dbReference type="Google" id="ProtNLM"/>
    </source>
</evidence>
<evidence type="ECO:0000313" key="3">
    <source>
        <dbReference type="EMBL" id="WYJ88956.1"/>
    </source>
</evidence>
<dbReference type="Gene3D" id="3.30.420.40">
    <property type="match status" value="2"/>
</dbReference>
<dbReference type="Proteomes" id="UP000195141">
    <property type="component" value="Chromosome"/>
</dbReference>
<keyword evidence="4" id="KW-1185">Reference proteome</keyword>
<dbReference type="InterPro" id="IPR043129">
    <property type="entry name" value="ATPase_NBD"/>
</dbReference>
<reference evidence="3" key="2">
    <citation type="submission" date="2017-05" db="EMBL/GenBank/DDBJ databases">
        <authorList>
            <consortium name="The Broad Institute Genomics Platform"/>
            <consortium name="The Broad Institute Genomic Center for Infectious Diseases"/>
            <person name="Earl A."/>
            <person name="Manson A."/>
            <person name="Schwartman J."/>
            <person name="Gilmore M."/>
            <person name="Abouelleil A."/>
            <person name="Cao P."/>
            <person name="Chapman S."/>
            <person name="Cusick C."/>
            <person name="Shea T."/>
            <person name="Young S."/>
            <person name="Neafsey D."/>
            <person name="Nusbaum C."/>
            <person name="Birren B."/>
        </authorList>
    </citation>
    <scope>NUCLEOTIDE SEQUENCE</scope>
    <source>
        <strain evidence="3">9E7_DIV0242</strain>
    </source>
</reference>
<evidence type="ECO:0000313" key="4">
    <source>
        <dbReference type="Proteomes" id="UP000195141"/>
    </source>
</evidence>
<evidence type="ECO:0000313" key="2">
    <source>
        <dbReference type="EMBL" id="OTP18892.1"/>
    </source>
</evidence>
<dbReference type="Pfam" id="PF00480">
    <property type="entry name" value="ROK"/>
    <property type="match status" value="1"/>
</dbReference>
<comment type="similarity">
    <text evidence="1">Belongs to the ROK (NagC/XylR) family.</text>
</comment>
<name>A0A242KCL3_9ENTE</name>
<gene>
    <name evidence="3" type="ORF">A5888_000675</name>
    <name evidence="2" type="ORF">A5888_000706</name>
</gene>
<organism evidence="2">
    <name type="scientific">Candidatus Enterococcus clewellii</name>
    <dbReference type="NCBI Taxonomy" id="1834193"/>
    <lineage>
        <taxon>Bacteria</taxon>
        <taxon>Bacillati</taxon>
        <taxon>Bacillota</taxon>
        <taxon>Bacilli</taxon>
        <taxon>Lactobacillales</taxon>
        <taxon>Enterococcaceae</taxon>
        <taxon>Enterococcus</taxon>
    </lineage>
</organism>
<dbReference type="InterPro" id="IPR000600">
    <property type="entry name" value="ROK"/>
</dbReference>
<dbReference type="PANTHER" id="PTHR18964:SF170">
    <property type="entry name" value="SUGAR KINASE"/>
    <property type="match status" value="1"/>
</dbReference>
<reference evidence="3" key="3">
    <citation type="submission" date="2024-03" db="EMBL/GenBank/DDBJ databases">
        <title>The Genome Sequence of Enterococcus sp. DIV0242b.</title>
        <authorList>
            <consortium name="The Broad Institute Genomics Platform"/>
            <consortium name="The Broad Institute Microbial Omics Core"/>
            <consortium name="The Broad Institute Genomic Center for Infectious Diseases"/>
            <person name="Earl A."/>
            <person name="Manson A."/>
            <person name="Gilmore M."/>
            <person name="Schwartman J."/>
            <person name="Shea T."/>
            <person name="Abouelleil A."/>
            <person name="Cao P."/>
            <person name="Chapman S."/>
            <person name="Cusick C."/>
            <person name="Young S."/>
            <person name="Neafsey D."/>
            <person name="Nusbaum C."/>
            <person name="Birren B."/>
        </authorList>
    </citation>
    <scope>NUCLEOTIDE SEQUENCE</scope>
    <source>
        <strain evidence="3">9E7_DIV0242</strain>
    </source>
</reference>
<sequence length="294" mass="31769">MDIGGTFTKSAIIDQEGKIRTTDKIETPKDAAALYALIDHLLKTTAVSFSGVGISCPGKINGQTGEISYGGSLPYLHGLSLKQYIEEHYQLPCCVLNDGKAAVLAELWLGNLRNIRNGAAIVLGTGVGGGIIVDGRLLNGSHFQAGELSFMVNSSDGADNYPLVGASLSAVKFVKQACRILGNTNEHDGRLVFAELEKKNPKILSLFEEYCRKIAGLVINLQAVLDSEKVVIGGGISSQPLLLKEVNKQYLKIRENNPLMKKTLSEIDIEPCCFANKSNLLGAIYELVNEHHDR</sequence>